<comment type="similarity">
    <text evidence="2">Belongs to the iron-containing alcohol dehydrogenase family.</text>
</comment>
<gene>
    <name evidence="7" type="ORF">ACG02S_14310</name>
</gene>
<evidence type="ECO:0000256" key="1">
    <source>
        <dbReference type="ARBA" id="ARBA00001962"/>
    </source>
</evidence>
<dbReference type="InterPro" id="IPR039697">
    <property type="entry name" value="Alcohol_dehydrogenase_Fe"/>
</dbReference>
<keyword evidence="3" id="KW-0560">Oxidoreductase</keyword>
<protein>
    <submittedName>
        <fullName evidence="7">Iron-containing alcohol dehydrogenase</fullName>
    </submittedName>
</protein>
<dbReference type="Pfam" id="PF00465">
    <property type="entry name" value="Fe-ADH"/>
    <property type="match status" value="1"/>
</dbReference>
<dbReference type="PROSITE" id="PS00913">
    <property type="entry name" value="ADH_IRON_1"/>
    <property type="match status" value="1"/>
</dbReference>
<reference evidence="7 8" key="1">
    <citation type="submission" date="2024-09" db="EMBL/GenBank/DDBJ databases">
        <title>Novel species of the genus Pelomonas and Roseateles isolated from streams.</title>
        <authorList>
            <person name="Lu H."/>
        </authorList>
    </citation>
    <scope>NUCLEOTIDE SEQUENCE [LARGE SCALE GENOMIC DNA]</scope>
    <source>
        <strain evidence="7 8">DC23W</strain>
    </source>
</reference>
<dbReference type="InterPro" id="IPR056798">
    <property type="entry name" value="ADH_Fe_C"/>
</dbReference>
<dbReference type="Pfam" id="PF25137">
    <property type="entry name" value="ADH_Fe_C"/>
    <property type="match status" value="1"/>
</dbReference>
<evidence type="ECO:0000256" key="4">
    <source>
        <dbReference type="ARBA" id="ARBA00023027"/>
    </source>
</evidence>
<evidence type="ECO:0000313" key="7">
    <source>
        <dbReference type="EMBL" id="MFG6415070.1"/>
    </source>
</evidence>
<name>A0ABW7ES18_9BURK</name>
<dbReference type="EMBL" id="JBIGHY010000004">
    <property type="protein sequence ID" value="MFG6415070.1"/>
    <property type="molecule type" value="Genomic_DNA"/>
</dbReference>
<evidence type="ECO:0000256" key="2">
    <source>
        <dbReference type="ARBA" id="ARBA00007358"/>
    </source>
</evidence>
<keyword evidence="4" id="KW-0520">NAD</keyword>
<evidence type="ECO:0000259" key="6">
    <source>
        <dbReference type="Pfam" id="PF25137"/>
    </source>
</evidence>
<dbReference type="RefSeq" id="WP_394471130.1">
    <property type="nucleotide sequence ID" value="NZ_JBIGHY010000004.1"/>
</dbReference>
<dbReference type="InterPro" id="IPR018211">
    <property type="entry name" value="ADH_Fe_CS"/>
</dbReference>
<comment type="cofactor">
    <cofactor evidence="1">
        <name>Fe cation</name>
        <dbReference type="ChEBI" id="CHEBI:24875"/>
    </cofactor>
</comment>
<dbReference type="InterPro" id="IPR001670">
    <property type="entry name" value="ADH_Fe/GldA"/>
</dbReference>
<dbReference type="Gene3D" id="1.20.1090.10">
    <property type="entry name" value="Dehydroquinate synthase-like - alpha domain"/>
    <property type="match status" value="1"/>
</dbReference>
<organism evidence="7 8">
    <name type="scientific">Pelomonas dachongensis</name>
    <dbReference type="NCBI Taxonomy" id="3299029"/>
    <lineage>
        <taxon>Bacteria</taxon>
        <taxon>Pseudomonadati</taxon>
        <taxon>Pseudomonadota</taxon>
        <taxon>Betaproteobacteria</taxon>
        <taxon>Burkholderiales</taxon>
        <taxon>Sphaerotilaceae</taxon>
        <taxon>Roseateles</taxon>
    </lineage>
</organism>
<proteinExistence type="inferred from homology"/>
<keyword evidence="8" id="KW-1185">Reference proteome</keyword>
<dbReference type="SUPFAM" id="SSF56796">
    <property type="entry name" value="Dehydroquinate synthase-like"/>
    <property type="match status" value="1"/>
</dbReference>
<evidence type="ECO:0000256" key="3">
    <source>
        <dbReference type="ARBA" id="ARBA00023002"/>
    </source>
</evidence>
<dbReference type="Proteomes" id="UP001606300">
    <property type="component" value="Unassembled WGS sequence"/>
</dbReference>
<sequence>MSSFSFQTVPHLVLERGAGARLGVLLAQRWRPGRLCVVTDAFLHRSGLLAPALQGLAAAGFRLLVIDDVQPDPADHVVEAAGARAQAFGAELVLGLGGGSSMDVAKLVAVLAAGSQPLAGMYGVDKVQGERLPLVQMPTTAGTGSEVTPIAIVTTGATHKSGIVARQLYADLAVLDATLTTGLPSAITAATGIDAMVHAIEAFTSRRLKNPLSDALALQALRLLAQHLLRACTQGDDLDAREAMLLGALLAGQAFANAPVAAVHALAYPLGGRFHLPHGLSNALVLPHVLRFNAEAAPQAYVGLAEALLPGCTGSDADKAGAFISHLIALIAATGLPLRLRDHGIPADALPQLAADAMLQTRLLVNNPRELTETDALAIYRSAF</sequence>
<dbReference type="PANTHER" id="PTHR11496">
    <property type="entry name" value="ALCOHOL DEHYDROGENASE"/>
    <property type="match status" value="1"/>
</dbReference>
<dbReference type="Gene3D" id="3.40.50.1970">
    <property type="match status" value="1"/>
</dbReference>
<dbReference type="PANTHER" id="PTHR11496:SF102">
    <property type="entry name" value="ALCOHOL DEHYDROGENASE 4"/>
    <property type="match status" value="1"/>
</dbReference>
<feature type="domain" description="Alcohol dehydrogenase iron-type/glycerol dehydrogenase GldA" evidence="5">
    <location>
        <begin position="12"/>
        <end position="176"/>
    </location>
</feature>
<comment type="caution">
    <text evidence="7">The sequence shown here is derived from an EMBL/GenBank/DDBJ whole genome shotgun (WGS) entry which is preliminary data.</text>
</comment>
<feature type="domain" description="Fe-containing alcohol dehydrogenase-like C-terminal" evidence="6">
    <location>
        <begin position="188"/>
        <end position="384"/>
    </location>
</feature>
<dbReference type="CDD" id="cd08193">
    <property type="entry name" value="HVD"/>
    <property type="match status" value="1"/>
</dbReference>
<evidence type="ECO:0000259" key="5">
    <source>
        <dbReference type="Pfam" id="PF00465"/>
    </source>
</evidence>
<evidence type="ECO:0000313" key="8">
    <source>
        <dbReference type="Proteomes" id="UP001606300"/>
    </source>
</evidence>
<accession>A0ABW7ES18</accession>